<evidence type="ECO:0000256" key="4">
    <source>
        <dbReference type="ARBA" id="ARBA00023152"/>
    </source>
</evidence>
<gene>
    <name evidence="7" type="ORF">WKV53_13560</name>
</gene>
<reference evidence="7 8" key="1">
    <citation type="submission" date="2024-04" db="EMBL/GenBank/DDBJ databases">
        <title>Luteolibacter sp. isolated from soil.</title>
        <authorList>
            <person name="An J."/>
        </authorList>
    </citation>
    <scope>NUCLEOTIDE SEQUENCE [LARGE SCALE GENOMIC DNA]</scope>
    <source>
        <strain evidence="7 8">Y139</strain>
    </source>
</reference>
<accession>A0ABU9AUV3</accession>
<dbReference type="NCBIfam" id="NF003784">
    <property type="entry name" value="PRK05377.1"/>
    <property type="match status" value="1"/>
</dbReference>
<sequence>MNPIGLNEEQLRKMKCDPGFIAALDQSGGSTPKALAQYGIQEGAWSSEEEMLKLVHEMRTRMITSPSFTGERLLGAILFENTMDKEIEGQATADYLWNVKRIVPFLKVDQGLAAENDGVQVMKPMPGLGALLERAKAKHVFGTKMRSLIKQANAVGIEAVVSQQFEVAGQILAAGLMPIVEPEVDIHCPEKGKAEELLKAAILGQLELLPAGQMVMLKLTLPEQDDFYADFVKHPKVLRVVALSGGYSRDEANDRLRRNHGVIASFSRALAEGLSAQQSDAEFDAVIGESIESIFEASNT</sequence>
<evidence type="ECO:0000256" key="5">
    <source>
        <dbReference type="ARBA" id="ARBA00023239"/>
    </source>
</evidence>
<dbReference type="Gene3D" id="3.20.20.70">
    <property type="entry name" value="Aldolase class I"/>
    <property type="match status" value="1"/>
</dbReference>
<evidence type="ECO:0000313" key="8">
    <source>
        <dbReference type="Proteomes" id="UP001371305"/>
    </source>
</evidence>
<dbReference type="InterPro" id="IPR000741">
    <property type="entry name" value="FBA_I"/>
</dbReference>
<evidence type="ECO:0000256" key="2">
    <source>
        <dbReference type="ARBA" id="ARBA00010387"/>
    </source>
</evidence>
<keyword evidence="4" id="KW-0324">Glycolysis</keyword>
<keyword evidence="8" id="KW-1185">Reference proteome</keyword>
<dbReference type="SUPFAM" id="SSF51569">
    <property type="entry name" value="Aldolase"/>
    <property type="match status" value="1"/>
</dbReference>
<comment type="caution">
    <text evidence="7">The sequence shown here is derived from an EMBL/GenBank/DDBJ whole genome shotgun (WGS) entry which is preliminary data.</text>
</comment>
<evidence type="ECO:0000256" key="1">
    <source>
        <dbReference type="ARBA" id="ARBA00004714"/>
    </source>
</evidence>
<comment type="similarity">
    <text evidence="2">Belongs to the class I fructose-bisphosphate aldolase family.</text>
</comment>
<dbReference type="InterPro" id="IPR013785">
    <property type="entry name" value="Aldolase_TIM"/>
</dbReference>
<evidence type="ECO:0000256" key="3">
    <source>
        <dbReference type="ARBA" id="ARBA00013068"/>
    </source>
</evidence>
<comment type="pathway">
    <text evidence="1">Carbohydrate degradation; glycolysis; D-glyceraldehyde 3-phosphate and glycerone phosphate from D-glucose: step 4/4.</text>
</comment>
<dbReference type="Proteomes" id="UP001371305">
    <property type="component" value="Unassembled WGS sequence"/>
</dbReference>
<dbReference type="RefSeq" id="WP_341405145.1">
    <property type="nucleotide sequence ID" value="NZ_JBBUKT010000004.1"/>
</dbReference>
<organism evidence="7 8">
    <name type="scientific">Luteolibacter soli</name>
    <dbReference type="NCBI Taxonomy" id="3135280"/>
    <lineage>
        <taxon>Bacteria</taxon>
        <taxon>Pseudomonadati</taxon>
        <taxon>Verrucomicrobiota</taxon>
        <taxon>Verrucomicrobiia</taxon>
        <taxon>Verrucomicrobiales</taxon>
        <taxon>Verrucomicrobiaceae</taxon>
        <taxon>Luteolibacter</taxon>
    </lineage>
</organism>
<evidence type="ECO:0000313" key="7">
    <source>
        <dbReference type="EMBL" id="MEK7951537.1"/>
    </source>
</evidence>
<dbReference type="EC" id="4.1.2.13" evidence="3"/>
<dbReference type="PANTHER" id="PTHR11627">
    <property type="entry name" value="FRUCTOSE-BISPHOSPHATE ALDOLASE"/>
    <property type="match status" value="1"/>
</dbReference>
<dbReference type="Pfam" id="PF00274">
    <property type="entry name" value="Glycolytic"/>
    <property type="match status" value="1"/>
</dbReference>
<keyword evidence="5" id="KW-0456">Lyase</keyword>
<evidence type="ECO:0000256" key="6">
    <source>
        <dbReference type="ARBA" id="ARBA00029799"/>
    </source>
</evidence>
<proteinExistence type="inferred from homology"/>
<name>A0ABU9AUV3_9BACT</name>
<dbReference type="EMBL" id="JBBUKT010000004">
    <property type="protein sequence ID" value="MEK7951537.1"/>
    <property type="molecule type" value="Genomic_DNA"/>
</dbReference>
<protein>
    <recommendedName>
        <fullName evidence="3">fructose-bisphosphate aldolase</fullName>
        <ecNumber evidence="3">4.1.2.13</ecNumber>
    </recommendedName>
    <alternativeName>
        <fullName evidence="6">Fructose-bisphosphate aldolase class I</fullName>
    </alternativeName>
</protein>